<dbReference type="EMBL" id="OC922038">
    <property type="protein sequence ID" value="CAD7653884.1"/>
    <property type="molecule type" value="Genomic_DNA"/>
</dbReference>
<evidence type="ECO:0000313" key="4">
    <source>
        <dbReference type="Proteomes" id="UP000728032"/>
    </source>
</evidence>
<feature type="domain" description="ZP" evidence="2">
    <location>
        <begin position="1"/>
        <end position="211"/>
    </location>
</feature>
<evidence type="ECO:0000313" key="3">
    <source>
        <dbReference type="EMBL" id="CAD7653884.1"/>
    </source>
</evidence>
<name>A0A7R9M5B9_9ACAR</name>
<dbReference type="OrthoDB" id="6501821at2759"/>
<dbReference type="EMBL" id="CAJPVJ010007213">
    <property type="protein sequence ID" value="CAG2171071.1"/>
    <property type="molecule type" value="Genomic_DNA"/>
</dbReference>
<dbReference type="InterPro" id="IPR052774">
    <property type="entry name" value="Celegans_DevNeuronal_Protein"/>
</dbReference>
<dbReference type="InterPro" id="IPR001507">
    <property type="entry name" value="ZP_dom"/>
</dbReference>
<dbReference type="AlphaFoldDB" id="A0A7R9M5B9"/>
<organism evidence="3">
    <name type="scientific">Oppiella nova</name>
    <dbReference type="NCBI Taxonomy" id="334625"/>
    <lineage>
        <taxon>Eukaryota</taxon>
        <taxon>Metazoa</taxon>
        <taxon>Ecdysozoa</taxon>
        <taxon>Arthropoda</taxon>
        <taxon>Chelicerata</taxon>
        <taxon>Arachnida</taxon>
        <taxon>Acari</taxon>
        <taxon>Acariformes</taxon>
        <taxon>Sarcoptiformes</taxon>
        <taxon>Oribatida</taxon>
        <taxon>Brachypylina</taxon>
        <taxon>Oppioidea</taxon>
        <taxon>Oppiidae</taxon>
        <taxon>Oppiella</taxon>
    </lineage>
</organism>
<proteinExistence type="predicted"/>
<dbReference type="Proteomes" id="UP000728032">
    <property type="component" value="Unassembled WGS sequence"/>
</dbReference>
<feature type="transmembrane region" description="Helical" evidence="1">
    <location>
        <begin position="277"/>
        <end position="302"/>
    </location>
</feature>
<dbReference type="PANTHER" id="PTHR47327">
    <property type="entry name" value="FI18240P1-RELATED"/>
    <property type="match status" value="1"/>
</dbReference>
<sequence length="343" mass="38270">MKYNDVECDVKQQSKGQFTNDIVIQHHDMVVTTADLLLNIHCKYDLSNKSISNNVNLAVDGEKVCFTQRVAALKDVDTTGSHSETVSSPNVTMKITDLFRSDISSAQVGDPLLLRFSILEKSSPYEIFVRELIAIDGADMSEIVLIDSLGCPTDALIMGAMNKVDGSGQVLEAKFDAFKFPTSDVVQFKALVTPCLSTCEPIKCDVSGPDGRTSEVHSYGRRKRDTNEVLVVQSLSVSEKFGFQRSQRKLDINDDYDSSHNSSKVERVVEIDSCRNMLGISLIMLSFILAQTILIITFACLWTANKRETRLSTGHEWPQSQLTPTDNYSANLSHEFLYTRKQF</sequence>
<accession>A0A7R9M5B9</accession>
<protein>
    <recommendedName>
        <fullName evidence="2">ZP domain-containing protein</fullName>
    </recommendedName>
</protein>
<dbReference type="PANTHER" id="PTHR47327:SF2">
    <property type="entry name" value="FI18240P1-RELATED"/>
    <property type="match status" value="1"/>
</dbReference>
<dbReference type="GO" id="GO:0009653">
    <property type="term" value="P:anatomical structure morphogenesis"/>
    <property type="evidence" value="ECO:0007669"/>
    <property type="project" value="TreeGrafter"/>
</dbReference>
<keyword evidence="4" id="KW-1185">Reference proteome</keyword>
<reference evidence="3" key="1">
    <citation type="submission" date="2020-11" db="EMBL/GenBank/DDBJ databases">
        <authorList>
            <person name="Tran Van P."/>
        </authorList>
    </citation>
    <scope>NUCLEOTIDE SEQUENCE</scope>
</reference>
<keyword evidence="1" id="KW-1133">Transmembrane helix</keyword>
<keyword evidence="1" id="KW-0472">Membrane</keyword>
<evidence type="ECO:0000259" key="2">
    <source>
        <dbReference type="PROSITE" id="PS51034"/>
    </source>
</evidence>
<keyword evidence="1" id="KW-0812">Transmembrane</keyword>
<dbReference type="SMART" id="SM00241">
    <property type="entry name" value="ZP"/>
    <property type="match status" value="1"/>
</dbReference>
<dbReference type="PROSITE" id="PS51034">
    <property type="entry name" value="ZP_2"/>
    <property type="match status" value="1"/>
</dbReference>
<evidence type="ECO:0000256" key="1">
    <source>
        <dbReference type="SAM" id="Phobius"/>
    </source>
</evidence>
<gene>
    <name evidence="3" type="ORF">ONB1V03_LOCUS10537</name>
</gene>